<evidence type="ECO:0000256" key="2">
    <source>
        <dbReference type="ARBA" id="ARBA00023163"/>
    </source>
</evidence>
<dbReference type="Gene3D" id="1.10.10.1320">
    <property type="entry name" value="Anti-sigma factor, zinc-finger domain"/>
    <property type="match status" value="1"/>
</dbReference>
<protein>
    <recommendedName>
        <fullName evidence="9">Zinc-finger domain-containing protein</fullName>
    </recommendedName>
</protein>
<evidence type="ECO:0000259" key="5">
    <source>
        <dbReference type="Pfam" id="PF13490"/>
    </source>
</evidence>
<keyword evidence="1" id="KW-0805">Transcription regulation</keyword>
<feature type="domain" description="Putative zinc-finger" evidence="5">
    <location>
        <begin position="58"/>
        <end position="91"/>
    </location>
</feature>
<feature type="compositionally biased region" description="Low complexity" evidence="3">
    <location>
        <begin position="239"/>
        <end position="258"/>
    </location>
</feature>
<feature type="compositionally biased region" description="Acidic residues" evidence="3">
    <location>
        <begin position="268"/>
        <end position="277"/>
    </location>
</feature>
<sequence length="464" mass="46588">MGGGALVHRARGDGAAEVGSLLGLAPASASALAYRAREGLRRAWLQAHVTQLPERPRCRWVAERVGAYHRGALSDRVRRRFETHVDGCADCPVLVAEVGDDADILVRARLRAVLWPAVLGAAALPGAGAGIAAGAPPARGVRRLGRGRRASAAAAAAALVLAVGGVAALAALTGRSGDPAPVAAEPADPAAGATTADPPASPVERAEPDLPPAVEDAADDPEHVPADVPRRPSAPPGPVDAAAPLVLVDDPVVVEPGAPADPGPPVDPGDDGDDDGDPVVAPPVVTDVLAEPHHLPALSGTATPGAEVRVRFADGALAGWVTADESGAWRVAVVADVVAGDPVGLAVTQTVDGVTSAVAGPFGPFTPEVPVVLFPLEGSTPTLVALDGDGRADDLEVRFQGEPGLLVQAAVDGVSTGRTHELGTAPLVRVVHDLAPGPHTFAVRYADPARGLVGAWAVVAFTVG</sequence>
<dbReference type="GO" id="GO:0005975">
    <property type="term" value="P:carbohydrate metabolic process"/>
    <property type="evidence" value="ECO:0007669"/>
    <property type="project" value="UniProtKB-ARBA"/>
</dbReference>
<keyword evidence="4" id="KW-0472">Membrane</keyword>
<dbReference type="RefSeq" id="WP_246803048.1">
    <property type="nucleotide sequence ID" value="NZ_BJVQ01000022.1"/>
</dbReference>
<reference evidence="7 8" key="1">
    <citation type="submission" date="2020-08" db="EMBL/GenBank/DDBJ databases">
        <title>Sequencing the genomes of 1000 actinobacteria strains.</title>
        <authorList>
            <person name="Klenk H.-P."/>
        </authorList>
    </citation>
    <scope>NUCLEOTIDE SEQUENCE [LARGE SCALE GENOMIC DNA]</scope>
    <source>
        <strain evidence="7 8">DSM 9581</strain>
    </source>
</reference>
<feature type="domain" description="Bacterial Ig" evidence="6">
    <location>
        <begin position="297"/>
        <end position="348"/>
    </location>
</feature>
<feature type="region of interest" description="Disordered" evidence="3">
    <location>
        <begin position="177"/>
        <end position="282"/>
    </location>
</feature>
<dbReference type="InterPro" id="IPR027383">
    <property type="entry name" value="Znf_put"/>
</dbReference>
<keyword evidence="2" id="KW-0804">Transcription</keyword>
<dbReference type="AlphaFoldDB" id="A0A7W8SER5"/>
<feature type="compositionally biased region" description="Low complexity" evidence="3">
    <location>
        <begin position="177"/>
        <end position="198"/>
    </location>
</feature>
<keyword evidence="4" id="KW-0812">Transmembrane</keyword>
<evidence type="ECO:0008006" key="9">
    <source>
        <dbReference type="Google" id="ProtNLM"/>
    </source>
</evidence>
<comment type="caution">
    <text evidence="7">The sequence shown here is derived from an EMBL/GenBank/DDBJ whole genome shotgun (WGS) entry which is preliminary data.</text>
</comment>
<evidence type="ECO:0000313" key="7">
    <source>
        <dbReference type="EMBL" id="MBB5472695.1"/>
    </source>
</evidence>
<evidence type="ECO:0000256" key="1">
    <source>
        <dbReference type="ARBA" id="ARBA00023015"/>
    </source>
</evidence>
<organism evidence="7 8">
    <name type="scientific">Cellulomonas hominis</name>
    <dbReference type="NCBI Taxonomy" id="156981"/>
    <lineage>
        <taxon>Bacteria</taxon>
        <taxon>Bacillati</taxon>
        <taxon>Actinomycetota</taxon>
        <taxon>Actinomycetes</taxon>
        <taxon>Micrococcales</taxon>
        <taxon>Cellulomonadaceae</taxon>
        <taxon>Cellulomonas</taxon>
    </lineage>
</organism>
<dbReference type="InterPro" id="IPR041498">
    <property type="entry name" value="Big_6"/>
</dbReference>
<dbReference type="InterPro" id="IPR041916">
    <property type="entry name" value="Anti_sigma_zinc_sf"/>
</dbReference>
<evidence type="ECO:0000259" key="6">
    <source>
        <dbReference type="Pfam" id="PF17936"/>
    </source>
</evidence>
<feature type="transmembrane region" description="Helical" evidence="4">
    <location>
        <begin position="152"/>
        <end position="172"/>
    </location>
</feature>
<accession>A0A7W8SER5</accession>
<gene>
    <name evidence="7" type="ORF">HNR08_001431</name>
</gene>
<dbReference type="Pfam" id="PF13490">
    <property type="entry name" value="zf-HC2"/>
    <property type="match status" value="1"/>
</dbReference>
<dbReference type="InterPro" id="IPR013783">
    <property type="entry name" value="Ig-like_fold"/>
</dbReference>
<proteinExistence type="predicted"/>
<feature type="compositionally biased region" description="Basic and acidic residues" evidence="3">
    <location>
        <begin position="220"/>
        <end position="230"/>
    </location>
</feature>
<dbReference type="EMBL" id="JACHDN010000001">
    <property type="protein sequence ID" value="MBB5472695.1"/>
    <property type="molecule type" value="Genomic_DNA"/>
</dbReference>
<keyword evidence="4" id="KW-1133">Transmembrane helix</keyword>
<evidence type="ECO:0000256" key="4">
    <source>
        <dbReference type="SAM" id="Phobius"/>
    </source>
</evidence>
<evidence type="ECO:0000313" key="8">
    <source>
        <dbReference type="Proteomes" id="UP000564629"/>
    </source>
</evidence>
<dbReference type="Gene3D" id="2.60.40.10">
    <property type="entry name" value="Immunoglobulins"/>
    <property type="match status" value="1"/>
</dbReference>
<dbReference type="Proteomes" id="UP000564629">
    <property type="component" value="Unassembled WGS sequence"/>
</dbReference>
<name>A0A7W8SER5_9CELL</name>
<evidence type="ECO:0000256" key="3">
    <source>
        <dbReference type="SAM" id="MobiDB-lite"/>
    </source>
</evidence>
<dbReference type="Pfam" id="PF17936">
    <property type="entry name" value="Big_6"/>
    <property type="match status" value="1"/>
</dbReference>